<sequence>MNEVVTEGGANSEGSDSSDVQKTKKIDFLKKEIENVLKGYNDKLDYNLKRSSRNHHLTTLLGAVITVLSGLNINYLFIDLGFAFKDVERVTILIFGAIITVLSASKNFYHNKDLWVIFRMGSNQLKEVRSELNYYLAGRPISEVDLLVLDSYKKKVQSIINDVNKQWESLRSK</sequence>
<protein>
    <submittedName>
        <fullName evidence="2">SLATT domain-containing protein</fullName>
    </submittedName>
</protein>
<name>A0ABW5LW51_9FLAO</name>
<evidence type="ECO:0000313" key="3">
    <source>
        <dbReference type="Proteomes" id="UP001597508"/>
    </source>
</evidence>
<dbReference type="NCBIfam" id="NF033634">
    <property type="entry name" value="SLATT_1"/>
    <property type="match status" value="1"/>
</dbReference>
<keyword evidence="1" id="KW-1133">Transmembrane helix</keyword>
<reference evidence="3" key="1">
    <citation type="journal article" date="2019" name="Int. J. Syst. Evol. Microbiol.">
        <title>The Global Catalogue of Microorganisms (GCM) 10K type strain sequencing project: providing services to taxonomists for standard genome sequencing and annotation.</title>
        <authorList>
            <consortium name="The Broad Institute Genomics Platform"/>
            <consortium name="The Broad Institute Genome Sequencing Center for Infectious Disease"/>
            <person name="Wu L."/>
            <person name="Ma J."/>
        </authorList>
    </citation>
    <scope>NUCLEOTIDE SEQUENCE [LARGE SCALE GENOMIC DNA]</scope>
    <source>
        <strain evidence="3">KCTC 52127</strain>
    </source>
</reference>
<dbReference type="Proteomes" id="UP001597508">
    <property type="component" value="Unassembled WGS sequence"/>
</dbReference>
<evidence type="ECO:0000256" key="1">
    <source>
        <dbReference type="SAM" id="Phobius"/>
    </source>
</evidence>
<keyword evidence="1" id="KW-0812">Transmembrane</keyword>
<gene>
    <name evidence="2" type="ORF">ACFSRZ_12995</name>
</gene>
<accession>A0ABW5LW51</accession>
<proteinExistence type="predicted"/>
<comment type="caution">
    <text evidence="2">The sequence shown here is derived from an EMBL/GenBank/DDBJ whole genome shotgun (WGS) entry which is preliminary data.</text>
</comment>
<evidence type="ECO:0000313" key="2">
    <source>
        <dbReference type="EMBL" id="MFD2568288.1"/>
    </source>
</evidence>
<dbReference type="EMBL" id="JBHULH010000008">
    <property type="protein sequence ID" value="MFD2568288.1"/>
    <property type="molecule type" value="Genomic_DNA"/>
</dbReference>
<keyword evidence="1" id="KW-0472">Membrane</keyword>
<keyword evidence="3" id="KW-1185">Reference proteome</keyword>
<feature type="transmembrane region" description="Helical" evidence="1">
    <location>
        <begin position="57"/>
        <end position="78"/>
    </location>
</feature>
<feature type="transmembrane region" description="Helical" evidence="1">
    <location>
        <begin position="90"/>
        <end position="109"/>
    </location>
</feature>
<organism evidence="2 3">
    <name type="scientific">Pseudotenacibaculum haliotis</name>
    <dbReference type="NCBI Taxonomy" id="1862138"/>
    <lineage>
        <taxon>Bacteria</taxon>
        <taxon>Pseudomonadati</taxon>
        <taxon>Bacteroidota</taxon>
        <taxon>Flavobacteriia</taxon>
        <taxon>Flavobacteriales</taxon>
        <taxon>Flavobacteriaceae</taxon>
        <taxon>Pseudotenacibaculum</taxon>
    </lineage>
</organism>
<dbReference type="RefSeq" id="WP_379666991.1">
    <property type="nucleotide sequence ID" value="NZ_JBHULH010000008.1"/>
</dbReference>